<dbReference type="PANTHER" id="PTHR44329">
    <property type="entry name" value="SERINE/THREONINE-PROTEIN KINASE TNNI3K-RELATED"/>
    <property type="match status" value="1"/>
</dbReference>
<comment type="caution">
    <text evidence="7">The sequence shown here is derived from an EMBL/GenBank/DDBJ whole genome shotgun (WGS) entry which is preliminary data.</text>
</comment>
<name>A0ABN8QH20_9CNID</name>
<evidence type="ECO:0000259" key="6">
    <source>
        <dbReference type="PROSITE" id="PS50011"/>
    </source>
</evidence>
<feature type="binding site" evidence="4">
    <location>
        <position position="69"/>
    </location>
    <ligand>
        <name>ATP</name>
        <dbReference type="ChEBI" id="CHEBI:30616"/>
    </ligand>
</feature>
<accession>A0ABN8QH20</accession>
<keyword evidence="3 4" id="KW-0067">ATP-binding</keyword>
<dbReference type="InterPro" id="IPR008271">
    <property type="entry name" value="Ser/Thr_kinase_AS"/>
</dbReference>
<dbReference type="CDD" id="cd00180">
    <property type="entry name" value="PKc"/>
    <property type="match status" value="1"/>
</dbReference>
<dbReference type="Gene3D" id="1.10.510.10">
    <property type="entry name" value="Transferase(Phosphotransferase) domain 1"/>
    <property type="match status" value="1"/>
</dbReference>
<dbReference type="InterPro" id="IPR051681">
    <property type="entry name" value="Ser/Thr_Kinases-Pseudokinases"/>
</dbReference>
<evidence type="ECO:0000256" key="3">
    <source>
        <dbReference type="ARBA" id="ARBA00022840"/>
    </source>
</evidence>
<evidence type="ECO:0000256" key="1">
    <source>
        <dbReference type="ARBA" id="ARBA00022527"/>
    </source>
</evidence>
<dbReference type="SMART" id="SM00220">
    <property type="entry name" value="S_TKc"/>
    <property type="match status" value="1"/>
</dbReference>
<dbReference type="Pfam" id="PF07714">
    <property type="entry name" value="PK_Tyr_Ser-Thr"/>
    <property type="match status" value="1"/>
</dbReference>
<evidence type="ECO:0000256" key="2">
    <source>
        <dbReference type="ARBA" id="ARBA00022741"/>
    </source>
</evidence>
<keyword evidence="1 5" id="KW-0723">Serine/threonine-protein kinase</keyword>
<dbReference type="EMBL" id="CALNXK010000126">
    <property type="protein sequence ID" value="CAH3163467.1"/>
    <property type="molecule type" value="Genomic_DNA"/>
</dbReference>
<keyword evidence="8" id="KW-1185">Reference proteome</keyword>
<dbReference type="InterPro" id="IPR000719">
    <property type="entry name" value="Prot_kinase_dom"/>
</dbReference>
<evidence type="ECO:0000256" key="4">
    <source>
        <dbReference type="PROSITE-ProRule" id="PRU10141"/>
    </source>
</evidence>
<dbReference type="InterPro" id="IPR017441">
    <property type="entry name" value="Protein_kinase_ATP_BS"/>
</dbReference>
<dbReference type="Proteomes" id="UP001159405">
    <property type="component" value="Unassembled WGS sequence"/>
</dbReference>
<dbReference type="PROSITE" id="PS00108">
    <property type="entry name" value="PROTEIN_KINASE_ST"/>
    <property type="match status" value="1"/>
</dbReference>
<dbReference type="Gene3D" id="3.30.200.20">
    <property type="entry name" value="Phosphorylase Kinase, domain 1"/>
    <property type="match status" value="1"/>
</dbReference>
<evidence type="ECO:0000256" key="5">
    <source>
        <dbReference type="RuleBase" id="RU000304"/>
    </source>
</evidence>
<sequence length="262" mass="30013">MSLFRKFHLPKLSKSKAVSGNYINSSIQRFDCNNLSVKERIGQGAFGDVYTTDYRFPGDDKTTTVVVKKMLHVLDDEEKKLFSKEVALLHDLKHKNIVEFKAVCCQPLAMMLEYVYFDFKQFGSDVRVSSLADFLVKIDEFNCVDFHELNYHAAAEIVEGLASLHLKGIVHRDLKPANILISNQHYCELADDEEITSRILGRVGHCLSKHSLLFQRKPPTLTEELRCIWHQKFFSTICPKLAFRSLISSLSDQQEALVPRKS</sequence>
<evidence type="ECO:0000313" key="8">
    <source>
        <dbReference type="Proteomes" id="UP001159405"/>
    </source>
</evidence>
<feature type="domain" description="Protein kinase" evidence="6">
    <location>
        <begin position="35"/>
        <end position="262"/>
    </location>
</feature>
<keyword evidence="2 4" id="KW-0547">Nucleotide-binding</keyword>
<comment type="similarity">
    <text evidence="5">Belongs to the protein kinase superfamily.</text>
</comment>
<keyword evidence="1 5" id="KW-0418">Kinase</keyword>
<gene>
    <name evidence="7" type="ORF">PLOB_00005834</name>
</gene>
<dbReference type="InterPro" id="IPR011009">
    <property type="entry name" value="Kinase-like_dom_sf"/>
</dbReference>
<protein>
    <recommendedName>
        <fullName evidence="6">Protein kinase domain-containing protein</fullName>
    </recommendedName>
</protein>
<organism evidence="7 8">
    <name type="scientific">Porites lobata</name>
    <dbReference type="NCBI Taxonomy" id="104759"/>
    <lineage>
        <taxon>Eukaryota</taxon>
        <taxon>Metazoa</taxon>
        <taxon>Cnidaria</taxon>
        <taxon>Anthozoa</taxon>
        <taxon>Hexacorallia</taxon>
        <taxon>Scleractinia</taxon>
        <taxon>Fungiina</taxon>
        <taxon>Poritidae</taxon>
        <taxon>Porites</taxon>
    </lineage>
</organism>
<proteinExistence type="inferred from homology"/>
<reference evidence="7 8" key="1">
    <citation type="submission" date="2022-05" db="EMBL/GenBank/DDBJ databases">
        <authorList>
            <consortium name="Genoscope - CEA"/>
            <person name="William W."/>
        </authorList>
    </citation>
    <scope>NUCLEOTIDE SEQUENCE [LARGE SCALE GENOMIC DNA]</scope>
</reference>
<evidence type="ECO:0000313" key="7">
    <source>
        <dbReference type="EMBL" id="CAH3163467.1"/>
    </source>
</evidence>
<dbReference type="PROSITE" id="PS00107">
    <property type="entry name" value="PROTEIN_KINASE_ATP"/>
    <property type="match status" value="1"/>
</dbReference>
<dbReference type="InterPro" id="IPR001245">
    <property type="entry name" value="Ser-Thr/Tyr_kinase_cat_dom"/>
</dbReference>
<keyword evidence="1 5" id="KW-0808">Transferase</keyword>
<dbReference type="SUPFAM" id="SSF56112">
    <property type="entry name" value="Protein kinase-like (PK-like)"/>
    <property type="match status" value="1"/>
</dbReference>
<dbReference type="PROSITE" id="PS50011">
    <property type="entry name" value="PROTEIN_KINASE_DOM"/>
    <property type="match status" value="1"/>
</dbReference>